<name>A0A931CVV1_9BACT</name>
<feature type="modified residue" description="4-aspartylphosphate" evidence="1">
    <location>
        <position position="52"/>
    </location>
</feature>
<evidence type="ECO:0000313" key="4">
    <source>
        <dbReference type="EMBL" id="MBG0779860.1"/>
    </source>
</evidence>
<feature type="domain" description="STAS" evidence="3">
    <location>
        <begin position="139"/>
        <end position="232"/>
    </location>
</feature>
<dbReference type="SUPFAM" id="SSF52091">
    <property type="entry name" value="SpoIIaa-like"/>
    <property type="match status" value="1"/>
</dbReference>
<dbReference type="PANTHER" id="PTHR43228:SF1">
    <property type="entry name" value="TWO-COMPONENT RESPONSE REGULATOR ARR22"/>
    <property type="match status" value="1"/>
</dbReference>
<reference evidence="4" key="1">
    <citation type="submission" date="2020-07" db="EMBL/GenBank/DDBJ databases">
        <title>Severe corrosion of carbon steel in oil field produced water can be linked to methanogenic archaea containing a special type of NiFe hydrogenase.</title>
        <authorList>
            <person name="Lahme S."/>
            <person name="Mand J."/>
            <person name="Longwell J."/>
            <person name="Smith R."/>
            <person name="Enning D."/>
        </authorList>
    </citation>
    <scope>NUCLEOTIDE SEQUENCE</scope>
    <source>
        <strain evidence="4">MIC098Bin6</strain>
    </source>
</reference>
<comment type="caution">
    <text evidence="4">The sequence shown here is derived from an EMBL/GenBank/DDBJ whole genome shotgun (WGS) entry which is preliminary data.</text>
</comment>
<dbReference type="SUPFAM" id="SSF52172">
    <property type="entry name" value="CheY-like"/>
    <property type="match status" value="1"/>
</dbReference>
<dbReference type="CDD" id="cd17536">
    <property type="entry name" value="REC_YesN-like"/>
    <property type="match status" value="1"/>
</dbReference>
<dbReference type="CDD" id="cd07043">
    <property type="entry name" value="STAS_anti-anti-sigma_factors"/>
    <property type="match status" value="1"/>
</dbReference>
<dbReference type="InterPro" id="IPR052048">
    <property type="entry name" value="ST_Response_Regulator"/>
</dbReference>
<dbReference type="GO" id="GO:0000160">
    <property type="term" value="P:phosphorelay signal transduction system"/>
    <property type="evidence" value="ECO:0007669"/>
    <property type="project" value="InterPro"/>
</dbReference>
<dbReference type="InterPro" id="IPR011006">
    <property type="entry name" value="CheY-like_superfamily"/>
</dbReference>
<dbReference type="Proteomes" id="UP000706172">
    <property type="component" value="Unassembled WGS sequence"/>
</dbReference>
<dbReference type="InterPro" id="IPR002645">
    <property type="entry name" value="STAS_dom"/>
</dbReference>
<dbReference type="PANTHER" id="PTHR43228">
    <property type="entry name" value="TWO-COMPONENT RESPONSE REGULATOR"/>
    <property type="match status" value="1"/>
</dbReference>
<dbReference type="SMART" id="SM00448">
    <property type="entry name" value="REC"/>
    <property type="match status" value="1"/>
</dbReference>
<evidence type="ECO:0000256" key="1">
    <source>
        <dbReference type="PROSITE-ProRule" id="PRU00169"/>
    </source>
</evidence>
<keyword evidence="1" id="KW-0597">Phosphoprotein</keyword>
<dbReference type="Pfam" id="PF00072">
    <property type="entry name" value="Response_reg"/>
    <property type="match status" value="1"/>
</dbReference>
<gene>
    <name evidence="4" type="ORF">H0S81_08040</name>
</gene>
<evidence type="ECO:0000313" key="5">
    <source>
        <dbReference type="Proteomes" id="UP000706172"/>
    </source>
</evidence>
<evidence type="ECO:0000259" key="3">
    <source>
        <dbReference type="PROSITE" id="PS50801"/>
    </source>
</evidence>
<evidence type="ECO:0000259" key="2">
    <source>
        <dbReference type="PROSITE" id="PS50110"/>
    </source>
</evidence>
<dbReference type="InterPro" id="IPR001789">
    <property type="entry name" value="Sig_transdc_resp-reg_receiver"/>
</dbReference>
<dbReference type="EMBL" id="JACCQK010000473">
    <property type="protein sequence ID" value="MBG0779860.1"/>
    <property type="molecule type" value="Genomic_DNA"/>
</dbReference>
<dbReference type="Gene3D" id="3.40.50.2300">
    <property type="match status" value="1"/>
</dbReference>
<proteinExistence type="predicted"/>
<dbReference type="Gene3D" id="3.30.750.24">
    <property type="entry name" value="STAS domain"/>
    <property type="match status" value="1"/>
</dbReference>
<feature type="domain" description="Response regulatory" evidence="2">
    <location>
        <begin position="3"/>
        <end position="117"/>
    </location>
</feature>
<dbReference type="AlphaFoldDB" id="A0A931CVV1"/>
<protein>
    <submittedName>
        <fullName evidence="4">Response regulator</fullName>
    </submittedName>
</protein>
<dbReference type="PROSITE" id="PS50110">
    <property type="entry name" value="RESPONSE_REGULATORY"/>
    <property type="match status" value="1"/>
</dbReference>
<accession>A0A931CVV1</accession>
<sequence>MIKVLVIDDEKPTLSMFRLFLAAYGYDVYTAQSGLEGLALFKAHRPDIVFTDIKMPGMDGLTVLRKIKALGTSSQIIVITGHGDLEKAMEALDLDASDFINKPVDRQALDAALSRAEKRRQLPVSMPFNISRKGTEPDLIFILSGRFTSRNLDQLSGQITQIGINNQTVTLEIDDNFSINRSGISGLIRAIEQMRKQNTHVVLNNVSCNFSRLFKMVGMDKLADIHEARAGD</sequence>
<dbReference type="InterPro" id="IPR036513">
    <property type="entry name" value="STAS_dom_sf"/>
</dbReference>
<organism evidence="4 5">
    <name type="scientific">Desulfotignum balticum</name>
    <dbReference type="NCBI Taxonomy" id="115781"/>
    <lineage>
        <taxon>Bacteria</taxon>
        <taxon>Pseudomonadati</taxon>
        <taxon>Thermodesulfobacteriota</taxon>
        <taxon>Desulfobacteria</taxon>
        <taxon>Desulfobacterales</taxon>
        <taxon>Desulfobacteraceae</taxon>
        <taxon>Desulfotignum</taxon>
    </lineage>
</organism>
<dbReference type="Pfam" id="PF01740">
    <property type="entry name" value="STAS"/>
    <property type="match status" value="1"/>
</dbReference>
<dbReference type="PROSITE" id="PS50801">
    <property type="entry name" value="STAS"/>
    <property type="match status" value="1"/>
</dbReference>